<feature type="non-terminal residue" evidence="3">
    <location>
        <position position="1"/>
    </location>
</feature>
<dbReference type="EMBL" id="FQYK01000016">
    <property type="protein sequence ID" value="SHJ19733.1"/>
    <property type="molecule type" value="Genomic_DNA"/>
</dbReference>
<feature type="domain" description="Secretion system C-terminal sorting" evidence="2">
    <location>
        <begin position="57"/>
        <end position="118"/>
    </location>
</feature>
<dbReference type="InterPro" id="IPR026444">
    <property type="entry name" value="Secre_tail"/>
</dbReference>
<dbReference type="AlphaFoldDB" id="A0A1M6HC63"/>
<dbReference type="STRING" id="1178825.SAMN05216261_3115"/>
<organism evidence="3 4">
    <name type="scientific">Algibacter luteus</name>
    <dbReference type="NCBI Taxonomy" id="1178825"/>
    <lineage>
        <taxon>Bacteria</taxon>
        <taxon>Pseudomonadati</taxon>
        <taxon>Bacteroidota</taxon>
        <taxon>Flavobacteriia</taxon>
        <taxon>Flavobacteriales</taxon>
        <taxon>Flavobacteriaceae</taxon>
        <taxon>Algibacter</taxon>
    </lineage>
</organism>
<evidence type="ECO:0000259" key="2">
    <source>
        <dbReference type="Pfam" id="PF18962"/>
    </source>
</evidence>
<accession>A0A1M6HC63</accession>
<dbReference type="NCBIfam" id="TIGR04183">
    <property type="entry name" value="Por_Secre_tail"/>
    <property type="match status" value="1"/>
</dbReference>
<dbReference type="eggNOG" id="ENOG5033GRW">
    <property type="taxonomic scope" value="Bacteria"/>
</dbReference>
<gene>
    <name evidence="3" type="ORF">SAMN05216261_3115</name>
</gene>
<evidence type="ECO:0000256" key="1">
    <source>
        <dbReference type="ARBA" id="ARBA00022729"/>
    </source>
</evidence>
<keyword evidence="4" id="KW-1185">Reference proteome</keyword>
<evidence type="ECO:0000313" key="4">
    <source>
        <dbReference type="Proteomes" id="UP000184396"/>
    </source>
</evidence>
<reference evidence="3 4" key="1">
    <citation type="submission" date="2016-11" db="EMBL/GenBank/DDBJ databases">
        <authorList>
            <person name="Jaros S."/>
            <person name="Januszkiewicz K."/>
            <person name="Wedrychowicz H."/>
        </authorList>
    </citation>
    <scope>NUCLEOTIDE SEQUENCE [LARGE SCALE GENOMIC DNA]</scope>
    <source>
        <strain evidence="3 4">CGMCC 1.12213</strain>
    </source>
</reference>
<protein>
    <submittedName>
        <fullName evidence="3">Por secretion system C-terminal sorting domain-containing protein</fullName>
    </submittedName>
</protein>
<keyword evidence="1" id="KW-0732">Signal</keyword>
<sequence>DLRQDAAYSFSSAQGIFNDRFEIVFQSEQQSLSTEETLATDNFMYYQHNTNTFYAKKLNAEVKNLALINMRGQRIMELQNVSKTSLENGIRFDTMATGTYIVCLRTESGEVLNKKIVIN</sequence>
<dbReference type="RefSeq" id="WP_143148164.1">
    <property type="nucleotide sequence ID" value="NZ_FQYK01000016.1"/>
</dbReference>
<evidence type="ECO:0000313" key="3">
    <source>
        <dbReference type="EMBL" id="SHJ19733.1"/>
    </source>
</evidence>
<dbReference type="OrthoDB" id="1652165at2"/>
<name>A0A1M6HC63_9FLAO</name>
<dbReference type="Pfam" id="PF18962">
    <property type="entry name" value="Por_Secre_tail"/>
    <property type="match status" value="1"/>
</dbReference>
<proteinExistence type="predicted"/>
<dbReference type="Proteomes" id="UP000184396">
    <property type="component" value="Unassembled WGS sequence"/>
</dbReference>